<keyword evidence="2" id="KW-1185">Reference proteome</keyword>
<dbReference type="Proteomes" id="UP001529510">
    <property type="component" value="Unassembled WGS sequence"/>
</dbReference>
<accession>A0ABD0MFV0</accession>
<organism evidence="1 2">
    <name type="scientific">Cirrhinus mrigala</name>
    <name type="common">Mrigala</name>
    <dbReference type="NCBI Taxonomy" id="683832"/>
    <lineage>
        <taxon>Eukaryota</taxon>
        <taxon>Metazoa</taxon>
        <taxon>Chordata</taxon>
        <taxon>Craniata</taxon>
        <taxon>Vertebrata</taxon>
        <taxon>Euteleostomi</taxon>
        <taxon>Actinopterygii</taxon>
        <taxon>Neopterygii</taxon>
        <taxon>Teleostei</taxon>
        <taxon>Ostariophysi</taxon>
        <taxon>Cypriniformes</taxon>
        <taxon>Cyprinidae</taxon>
        <taxon>Labeoninae</taxon>
        <taxon>Labeonini</taxon>
        <taxon>Cirrhinus</taxon>
    </lineage>
</organism>
<proteinExistence type="predicted"/>
<reference evidence="1 2" key="1">
    <citation type="submission" date="2024-05" db="EMBL/GenBank/DDBJ databases">
        <title>Genome sequencing and assembly of Indian major carp, Cirrhinus mrigala (Hamilton, 1822).</title>
        <authorList>
            <person name="Mohindra V."/>
            <person name="Chowdhury L.M."/>
            <person name="Lal K."/>
            <person name="Jena J.K."/>
        </authorList>
    </citation>
    <scope>NUCLEOTIDE SEQUENCE [LARGE SCALE GENOMIC DNA]</scope>
    <source>
        <strain evidence="1">CM1030</strain>
        <tissue evidence="1">Blood</tissue>
    </source>
</reference>
<comment type="caution">
    <text evidence="1">The sequence shown here is derived from an EMBL/GenBank/DDBJ whole genome shotgun (WGS) entry which is preliminary data.</text>
</comment>
<evidence type="ECO:0000313" key="2">
    <source>
        <dbReference type="Proteomes" id="UP001529510"/>
    </source>
</evidence>
<sequence length="70" mass="7656">MVLPVHQRECEGSDTTQSAVTGNKDALLRKPYRRAGEASPKVLYVDRDCYSATGKGKAAALFAEWEQLAV</sequence>
<evidence type="ECO:0000313" key="1">
    <source>
        <dbReference type="EMBL" id="KAL0147531.1"/>
    </source>
</evidence>
<dbReference type="EMBL" id="JAMKFB020000740">
    <property type="protein sequence ID" value="KAL0147531.1"/>
    <property type="molecule type" value="Genomic_DNA"/>
</dbReference>
<dbReference type="AlphaFoldDB" id="A0ABD0MFV0"/>
<name>A0ABD0MFV0_CIRMR</name>
<gene>
    <name evidence="1" type="ORF">M9458_057159</name>
</gene>
<protein>
    <submittedName>
        <fullName evidence="1">Uncharacterized protein</fullName>
    </submittedName>
</protein>
<feature type="non-terminal residue" evidence="1">
    <location>
        <position position="70"/>
    </location>
</feature>